<name>A0A6I4U293_9SPHN</name>
<dbReference type="AlphaFoldDB" id="A0A6I4U293"/>
<comment type="caution">
    <text evidence="3">The sequence shown here is derived from an EMBL/GenBank/DDBJ whole genome shotgun (WGS) entry which is preliminary data.</text>
</comment>
<protein>
    <submittedName>
        <fullName evidence="3">TrkA family potassium uptake protein</fullName>
    </submittedName>
</protein>
<proteinExistence type="predicted"/>
<dbReference type="OrthoDB" id="9781411at2"/>
<feature type="domain" description="RCK C-terminal" evidence="2">
    <location>
        <begin position="138"/>
        <end position="222"/>
    </location>
</feature>
<dbReference type="PROSITE" id="PS51201">
    <property type="entry name" value="RCK_N"/>
    <property type="match status" value="1"/>
</dbReference>
<dbReference type="RefSeq" id="WP_160615159.1">
    <property type="nucleotide sequence ID" value="NZ_WTYR01000001.1"/>
</dbReference>
<dbReference type="InterPro" id="IPR003148">
    <property type="entry name" value="RCK_N"/>
</dbReference>
<gene>
    <name evidence="3" type="ORF">GRI68_00295</name>
</gene>
<dbReference type="InterPro" id="IPR006037">
    <property type="entry name" value="RCK_C"/>
</dbReference>
<accession>A0A6I4U293</accession>
<dbReference type="EMBL" id="WTYR01000001">
    <property type="protein sequence ID" value="MXP08621.1"/>
    <property type="molecule type" value="Genomic_DNA"/>
</dbReference>
<sequence>MSADTRNPVLVIGLGRFGGSVARTLERMGHEVLGADRSATLVQEYAQDLTQVVEADCTDTVCLEKMGARSFTSAVVGIGSDIEASVLAVLALSDLGVPNIWAKAVNEKHGRILERTGAHHVVFPEERMGERVARLLNERLLDFISFGDEFAIAKLAAPEAIAGLPLELSACREKYDVTVIGVKREDEDFIHAVPDTLILPDDVLVVSGRVDRIEAFAALHAD</sequence>
<dbReference type="SUPFAM" id="SSF116726">
    <property type="entry name" value="TrkA C-terminal domain-like"/>
    <property type="match status" value="1"/>
</dbReference>
<dbReference type="PANTHER" id="PTHR43833:SF7">
    <property type="entry name" value="KTR SYSTEM POTASSIUM UPTAKE PROTEIN C"/>
    <property type="match status" value="1"/>
</dbReference>
<keyword evidence="4" id="KW-1185">Reference proteome</keyword>
<dbReference type="InterPro" id="IPR050721">
    <property type="entry name" value="Trk_Ktr_HKT_K-transport"/>
</dbReference>
<evidence type="ECO:0000259" key="2">
    <source>
        <dbReference type="PROSITE" id="PS51202"/>
    </source>
</evidence>
<dbReference type="SUPFAM" id="SSF51735">
    <property type="entry name" value="NAD(P)-binding Rossmann-fold domains"/>
    <property type="match status" value="1"/>
</dbReference>
<evidence type="ECO:0000259" key="1">
    <source>
        <dbReference type="PROSITE" id="PS51201"/>
    </source>
</evidence>
<dbReference type="Pfam" id="PF02080">
    <property type="entry name" value="TrkA_C"/>
    <property type="match status" value="1"/>
</dbReference>
<reference evidence="3 4" key="1">
    <citation type="submission" date="2019-12" db="EMBL/GenBank/DDBJ databases">
        <title>Genomic-based taxomic classification of the family Erythrobacteraceae.</title>
        <authorList>
            <person name="Xu L."/>
        </authorList>
    </citation>
    <scope>NUCLEOTIDE SEQUENCE [LARGE SCALE GENOMIC DNA]</scope>
    <source>
        <strain evidence="3 4">LMG 29519</strain>
    </source>
</reference>
<dbReference type="GO" id="GO:0006813">
    <property type="term" value="P:potassium ion transport"/>
    <property type="evidence" value="ECO:0007669"/>
    <property type="project" value="InterPro"/>
</dbReference>
<dbReference type="Pfam" id="PF02254">
    <property type="entry name" value="TrkA_N"/>
    <property type="match status" value="1"/>
</dbReference>
<dbReference type="Gene3D" id="3.40.50.720">
    <property type="entry name" value="NAD(P)-binding Rossmann-like Domain"/>
    <property type="match status" value="1"/>
</dbReference>
<dbReference type="PANTHER" id="PTHR43833">
    <property type="entry name" value="POTASSIUM CHANNEL PROTEIN 2-RELATED-RELATED"/>
    <property type="match status" value="1"/>
</dbReference>
<organism evidence="3 4">
    <name type="scientific">Alteriqipengyuania halimionae</name>
    <dbReference type="NCBI Taxonomy" id="1926630"/>
    <lineage>
        <taxon>Bacteria</taxon>
        <taxon>Pseudomonadati</taxon>
        <taxon>Pseudomonadota</taxon>
        <taxon>Alphaproteobacteria</taxon>
        <taxon>Sphingomonadales</taxon>
        <taxon>Erythrobacteraceae</taxon>
        <taxon>Alteriqipengyuania</taxon>
    </lineage>
</organism>
<dbReference type="Proteomes" id="UP000429229">
    <property type="component" value="Unassembled WGS sequence"/>
</dbReference>
<feature type="domain" description="RCK N-terminal" evidence="1">
    <location>
        <begin position="6"/>
        <end position="122"/>
    </location>
</feature>
<evidence type="ECO:0000313" key="3">
    <source>
        <dbReference type="EMBL" id="MXP08621.1"/>
    </source>
</evidence>
<dbReference type="Gene3D" id="3.30.70.1450">
    <property type="entry name" value="Regulator of K+ conductance, C-terminal domain"/>
    <property type="match status" value="1"/>
</dbReference>
<dbReference type="GO" id="GO:0008324">
    <property type="term" value="F:monoatomic cation transmembrane transporter activity"/>
    <property type="evidence" value="ECO:0007669"/>
    <property type="project" value="InterPro"/>
</dbReference>
<dbReference type="PROSITE" id="PS51202">
    <property type="entry name" value="RCK_C"/>
    <property type="match status" value="1"/>
</dbReference>
<dbReference type="InterPro" id="IPR036291">
    <property type="entry name" value="NAD(P)-bd_dom_sf"/>
</dbReference>
<evidence type="ECO:0000313" key="4">
    <source>
        <dbReference type="Proteomes" id="UP000429229"/>
    </source>
</evidence>
<dbReference type="InterPro" id="IPR036721">
    <property type="entry name" value="RCK_C_sf"/>
</dbReference>